<dbReference type="AlphaFoldDB" id="A0A9J6BWP2"/>
<dbReference type="EMBL" id="JADBJN010000003">
    <property type="protein sequence ID" value="KAG5674112.1"/>
    <property type="molecule type" value="Genomic_DNA"/>
</dbReference>
<evidence type="ECO:0000313" key="1">
    <source>
        <dbReference type="EMBL" id="KAG5674112.1"/>
    </source>
</evidence>
<comment type="caution">
    <text evidence="1">The sequence shown here is derived from an EMBL/GenBank/DDBJ whole genome shotgun (WGS) entry which is preliminary data.</text>
</comment>
<accession>A0A9J6BWP2</accession>
<sequence length="85" mass="9811">MKSIKGYIEERLKYFRESMAQAVVEDLLKNAFKCLFERSNSEIDKCHLEKASNVIHCDEMANNRKACIVADDVVHPFPMKSFSLV</sequence>
<organism evidence="1 2">
    <name type="scientific">Polypedilum vanderplanki</name>
    <name type="common">Sleeping chironomid midge</name>
    <dbReference type="NCBI Taxonomy" id="319348"/>
    <lineage>
        <taxon>Eukaryota</taxon>
        <taxon>Metazoa</taxon>
        <taxon>Ecdysozoa</taxon>
        <taxon>Arthropoda</taxon>
        <taxon>Hexapoda</taxon>
        <taxon>Insecta</taxon>
        <taxon>Pterygota</taxon>
        <taxon>Neoptera</taxon>
        <taxon>Endopterygota</taxon>
        <taxon>Diptera</taxon>
        <taxon>Nematocera</taxon>
        <taxon>Chironomoidea</taxon>
        <taxon>Chironomidae</taxon>
        <taxon>Chironominae</taxon>
        <taxon>Polypedilum</taxon>
        <taxon>Polypedilum</taxon>
    </lineage>
</organism>
<protein>
    <submittedName>
        <fullName evidence="1">Uncharacterized protein</fullName>
    </submittedName>
</protein>
<gene>
    <name evidence="1" type="ORF">PVAND_004097</name>
</gene>
<reference evidence="1" key="1">
    <citation type="submission" date="2021-03" db="EMBL/GenBank/DDBJ databases">
        <title>Chromosome level genome of the anhydrobiotic midge Polypedilum vanderplanki.</title>
        <authorList>
            <person name="Yoshida Y."/>
            <person name="Kikawada T."/>
            <person name="Gusev O."/>
        </authorList>
    </citation>
    <scope>NUCLEOTIDE SEQUENCE</scope>
    <source>
        <strain evidence="1">NIAS01</strain>
        <tissue evidence="1">Whole body or cell culture</tissue>
    </source>
</reference>
<name>A0A9J6BWP2_POLVA</name>
<evidence type="ECO:0000313" key="2">
    <source>
        <dbReference type="Proteomes" id="UP001107558"/>
    </source>
</evidence>
<proteinExistence type="predicted"/>
<dbReference type="Proteomes" id="UP001107558">
    <property type="component" value="Chromosome 3"/>
</dbReference>
<keyword evidence="2" id="KW-1185">Reference proteome</keyword>